<proteinExistence type="predicted"/>
<sequence>MSAMTGSRSPTSPWPSECQNLQLDHPANSTSFFSFCDTNPSSHGPPGLGPSSTVLERSGPDHFSINVDSPGNFGNIGEAVPHAHSALSYPRIHLANNINLDNNLTLSRSGLAFNNHLKESTSHGNPRSRDLVVTGAVAPSGQMTSMDGRSISLDECAALLESSDRDIMLLDVRPYAHFAKGTIEGSLNLCIPTTLLKRPSFDTQKLANTFTADHDKKKFARWRQSQYIIVFDAATSDMKDAGSLANVLKKFTSEGWGGEARILLGGYKMFSSRFPHLTKQQQLPASGAPTKKTPRMHIDLPSAAPVAGGCALPESSHAAIPFFANIRQHMDLVDGVGQIPLQLPSDLTELKRQQLPPWLRDVSDASDKGRKVSERFLKLEKRELERMKRALSYNKSDESAAIDSSPERYRVAGIEKGTKNRYNDIYPFEHTRVRLQNVPPGGCDYVNGNHLMAEKSGKSYIATQAPVPDTFDDFWRMIWEQDVRLIVSLTAEVERGQVKCHPYWKSGEYGQCQVNNFSQKLIYLNSRDAPHIELEGSQLPPDVKDDPGNPYIVLFQLLLRQASQQLYGAQFHADCVTFKPWTSSLDVKASILVPREILTLALVFREQDCIHLFQAISGGLRPQARLELQWCRPGAVEILKTAFDGDDTLYILHRFRPSLNDSDDYARHPFVRHAMQLGTDTTVYLSRYSIESPHGPVRICAFPDHADYEPLALAAARGGIFAISWQHAQDISDLEVTLYICSSESNCDMRPGWFDGHRGLQGRLARGLYPYDSSSVVGLRFNDKSSQLLYYYRAQTLYGSFQRIDMSSFPIQPTLYENSCPVQFTDSLSLLFSIEVPFFGTHETQVLDGFARCQWKYLSFGLATHREEKWTVACLLTSETFCRAQNCQHVLQLERGRRLPDWSVVARLWGFQHSTNSLGCIVAASRQGTRLAVANWKTVYVWALEPRALIEENSNGFYPLASQAQESGMIELRPIVLSLEAVCFQLHFSEEENGLIAITDRGVMCWDLGPRGGGRRLIQYFQY</sequence>
<evidence type="ECO:0000313" key="2">
    <source>
        <dbReference type="Proteomes" id="UP000249661"/>
    </source>
</evidence>
<reference evidence="1" key="1">
    <citation type="submission" date="2018-02" db="EMBL/GenBank/DDBJ databases">
        <title>The genomes of Aspergillus section Nigri reveals drivers in fungal speciation.</title>
        <authorList>
            <consortium name="DOE Joint Genome Institute"/>
            <person name="Vesth T.C."/>
            <person name="Nybo J."/>
            <person name="Theobald S."/>
            <person name="Brandl J."/>
            <person name="Frisvad J.C."/>
            <person name="Nielsen K.F."/>
            <person name="Lyhne E.K."/>
            <person name="Kogle M.E."/>
            <person name="Kuo A."/>
            <person name="Riley R."/>
            <person name="Clum A."/>
            <person name="Nolan M."/>
            <person name="Lipzen A."/>
            <person name="Salamov A."/>
            <person name="Henrissat B."/>
            <person name="Wiebenga A."/>
            <person name="De vries R.P."/>
            <person name="Grigoriev I.V."/>
            <person name="Mortensen U.H."/>
            <person name="Andersen M.R."/>
            <person name="Baker S.E."/>
        </authorList>
    </citation>
    <scope>NUCLEOTIDE SEQUENCE</scope>
    <source>
        <strain evidence="1">CBS 121060</strain>
    </source>
</reference>
<name>A0ACD1HDN3_9EURO</name>
<evidence type="ECO:0000313" key="1">
    <source>
        <dbReference type="EMBL" id="RAH71932.1"/>
    </source>
</evidence>
<accession>A0ACD1HDN3</accession>
<protein>
    <submittedName>
        <fullName evidence="1">Uncharacterized protein</fullName>
    </submittedName>
</protein>
<keyword evidence="2" id="KW-1185">Reference proteome</keyword>
<dbReference type="EMBL" id="KZ824946">
    <property type="protein sequence ID" value="RAH71932.1"/>
    <property type="molecule type" value="Genomic_DNA"/>
</dbReference>
<dbReference type="Proteomes" id="UP000249661">
    <property type="component" value="Unassembled WGS sequence"/>
</dbReference>
<gene>
    <name evidence="1" type="ORF">BO66DRAFT_410026</name>
</gene>
<organism evidence="1 2">
    <name type="scientific">Aspergillus aculeatinus CBS 121060</name>
    <dbReference type="NCBI Taxonomy" id="1448322"/>
    <lineage>
        <taxon>Eukaryota</taxon>
        <taxon>Fungi</taxon>
        <taxon>Dikarya</taxon>
        <taxon>Ascomycota</taxon>
        <taxon>Pezizomycotina</taxon>
        <taxon>Eurotiomycetes</taxon>
        <taxon>Eurotiomycetidae</taxon>
        <taxon>Eurotiales</taxon>
        <taxon>Aspergillaceae</taxon>
        <taxon>Aspergillus</taxon>
        <taxon>Aspergillus subgen. Circumdati</taxon>
    </lineage>
</organism>